<dbReference type="GO" id="GO:0006882">
    <property type="term" value="P:intracellular zinc ion homeostasis"/>
    <property type="evidence" value="ECO:0007669"/>
    <property type="project" value="TreeGrafter"/>
</dbReference>
<keyword evidence="4 5" id="KW-0472">Membrane</keyword>
<feature type="transmembrane region" description="Helical" evidence="5">
    <location>
        <begin position="6"/>
        <end position="28"/>
    </location>
</feature>
<feature type="transmembrane region" description="Helical" evidence="5">
    <location>
        <begin position="223"/>
        <end position="244"/>
    </location>
</feature>
<dbReference type="RefSeq" id="WP_206571964.1">
    <property type="nucleotide sequence ID" value="NZ_JAFKCV010000001.1"/>
</dbReference>
<keyword evidence="3 5" id="KW-1133">Transmembrane helix</keyword>
<dbReference type="Pfam" id="PF02535">
    <property type="entry name" value="Zip"/>
    <property type="match status" value="1"/>
</dbReference>
<proteinExistence type="predicted"/>
<feature type="transmembrane region" description="Helical" evidence="5">
    <location>
        <begin position="68"/>
        <end position="86"/>
    </location>
</feature>
<reference evidence="6" key="1">
    <citation type="submission" date="2021-03" db="EMBL/GenBank/DDBJ databases">
        <title>novel species isolated from a fishpond in China.</title>
        <authorList>
            <person name="Lu H."/>
            <person name="Cai Z."/>
        </authorList>
    </citation>
    <scope>NUCLEOTIDE SEQUENCE</scope>
    <source>
        <strain evidence="6">JCM 30855</strain>
    </source>
</reference>
<evidence type="ECO:0000256" key="5">
    <source>
        <dbReference type="SAM" id="Phobius"/>
    </source>
</evidence>
<evidence type="ECO:0000313" key="7">
    <source>
        <dbReference type="Proteomes" id="UP000664654"/>
    </source>
</evidence>
<dbReference type="PANTHER" id="PTHR16950:SF16">
    <property type="entry name" value="ZINC TRANSPORTER ZIP13"/>
    <property type="match status" value="1"/>
</dbReference>
<dbReference type="EMBL" id="JAFKCV010000001">
    <property type="protein sequence ID" value="MBN7823859.1"/>
    <property type="molecule type" value="Genomic_DNA"/>
</dbReference>
<dbReference type="AlphaFoldDB" id="A0A939IPD0"/>
<feature type="transmembrane region" description="Helical" evidence="5">
    <location>
        <begin position="165"/>
        <end position="185"/>
    </location>
</feature>
<dbReference type="PANTHER" id="PTHR16950">
    <property type="entry name" value="ZINC TRANSPORTER SLC39A7 HISTIDINE-RICH MEMBRANE PROTEIN KE4"/>
    <property type="match status" value="1"/>
</dbReference>
<name>A0A939IPD0_9ALTE</name>
<evidence type="ECO:0000256" key="2">
    <source>
        <dbReference type="ARBA" id="ARBA00022692"/>
    </source>
</evidence>
<keyword evidence="7" id="KW-1185">Reference proteome</keyword>
<comment type="subcellular location">
    <subcellularLocation>
        <location evidence="1">Membrane</location>
        <topology evidence="1">Multi-pass membrane protein</topology>
    </subcellularLocation>
</comment>
<feature type="transmembrane region" description="Helical" evidence="5">
    <location>
        <begin position="191"/>
        <end position="211"/>
    </location>
</feature>
<comment type="caution">
    <text evidence="6">The sequence shown here is derived from an EMBL/GenBank/DDBJ whole genome shotgun (WGS) entry which is preliminary data.</text>
</comment>
<gene>
    <name evidence="6" type="ORF">J0A66_01355</name>
</gene>
<dbReference type="InterPro" id="IPR003689">
    <property type="entry name" value="ZIP"/>
</dbReference>
<evidence type="ECO:0000256" key="4">
    <source>
        <dbReference type="ARBA" id="ARBA00023136"/>
    </source>
</evidence>
<sequence length="246" mass="25821">MDTLGWILAGGLLMSAIALVGGVTTLLKPATLERLLLPLIALAAGTLLGGALFHMIPNGSAALEPLTAAVWVAAGFSTFLALEQFLQWHQTHRTPGDAGQPVTYLILTGDAIHNFVGGLSVASTFLINPSAGIVAWIAAAAHEVPQELGDFGILVHGGFKRRRALLWNFICALTFPIGALLAYLLSRQLEVSGLVLFGSGTFIYIAASDLVPEIKLHKSLGAAAIHFGCFGIGMAITLLIAYAFHV</sequence>
<evidence type="ECO:0000256" key="1">
    <source>
        <dbReference type="ARBA" id="ARBA00004141"/>
    </source>
</evidence>
<evidence type="ECO:0000313" key="6">
    <source>
        <dbReference type="EMBL" id="MBN7823859.1"/>
    </source>
</evidence>
<dbReference type="GO" id="GO:0005385">
    <property type="term" value="F:zinc ion transmembrane transporter activity"/>
    <property type="evidence" value="ECO:0007669"/>
    <property type="project" value="TreeGrafter"/>
</dbReference>
<dbReference type="GO" id="GO:0016020">
    <property type="term" value="C:membrane"/>
    <property type="evidence" value="ECO:0007669"/>
    <property type="project" value="UniProtKB-SubCell"/>
</dbReference>
<organism evidence="6 7">
    <name type="scientific">Bowmanella dokdonensis</name>
    <dbReference type="NCBI Taxonomy" id="751969"/>
    <lineage>
        <taxon>Bacteria</taxon>
        <taxon>Pseudomonadati</taxon>
        <taxon>Pseudomonadota</taxon>
        <taxon>Gammaproteobacteria</taxon>
        <taxon>Alteromonadales</taxon>
        <taxon>Alteromonadaceae</taxon>
        <taxon>Bowmanella</taxon>
    </lineage>
</organism>
<dbReference type="Proteomes" id="UP000664654">
    <property type="component" value="Unassembled WGS sequence"/>
</dbReference>
<feature type="transmembrane region" description="Helical" evidence="5">
    <location>
        <begin position="35"/>
        <end position="56"/>
    </location>
</feature>
<accession>A0A939IPD0</accession>
<evidence type="ECO:0000256" key="3">
    <source>
        <dbReference type="ARBA" id="ARBA00022989"/>
    </source>
</evidence>
<keyword evidence="2 5" id="KW-0812">Transmembrane</keyword>
<protein>
    <submittedName>
        <fullName evidence="6">ZIP family metal transporter</fullName>
    </submittedName>
</protein>